<evidence type="ECO:0000256" key="1">
    <source>
        <dbReference type="ARBA" id="ARBA00004496"/>
    </source>
</evidence>
<proteinExistence type="inferred from homology"/>
<name>A0A089PR43_PLUGE</name>
<evidence type="ECO:0000256" key="6">
    <source>
        <dbReference type="PIRSR" id="PIRSR609662-50"/>
    </source>
</evidence>
<dbReference type="GO" id="GO:0005737">
    <property type="term" value="C:cytoplasm"/>
    <property type="evidence" value="ECO:0007669"/>
    <property type="project" value="UniProtKB-SubCell"/>
</dbReference>
<dbReference type="HAMAP" id="MF_00710">
    <property type="entry name" value="Malonate_deCO2ase_dsu"/>
    <property type="match status" value="1"/>
</dbReference>
<evidence type="ECO:0000256" key="3">
    <source>
        <dbReference type="ARBA" id="ARBA00022553"/>
    </source>
</evidence>
<evidence type="ECO:0000256" key="5">
    <source>
        <dbReference type="NCBIfam" id="TIGR03130"/>
    </source>
</evidence>
<reference evidence="8" key="2">
    <citation type="submission" date="2023-08" db="EMBL/GenBank/DDBJ databases">
        <title>WGS of pathogenic bacterial species, Los Angeles County Public Health Laboratories.</title>
        <authorList>
            <person name="Garrigues J.M."/>
            <person name="Green N.M."/>
        </authorList>
    </citation>
    <scope>NUCLEOTIDE SEQUENCE</scope>
    <source>
        <strain evidence="8">LACPHL-BACT-2023-00068</strain>
    </source>
</reference>
<dbReference type="OrthoDB" id="120290at2"/>
<keyword evidence="3 4" id="KW-0597">Phosphoprotein</keyword>
<dbReference type="GO" id="GO:0000036">
    <property type="term" value="F:acyl carrier activity"/>
    <property type="evidence" value="ECO:0007669"/>
    <property type="project" value="UniProtKB-UniRule"/>
</dbReference>
<dbReference type="AlphaFoldDB" id="A0A089PR43"/>
<dbReference type="EMBL" id="LDZF01000020">
    <property type="protein sequence ID" value="KMK12223.1"/>
    <property type="molecule type" value="Genomic_DNA"/>
</dbReference>
<comment type="caution">
    <text evidence="7">The sequence shown here is derived from an EMBL/GenBank/DDBJ whole genome shotgun (WGS) entry which is preliminary data.</text>
</comment>
<accession>A0A089PR43</accession>
<dbReference type="PATRIC" id="fig|61647.13.peg.550"/>
<reference evidence="7 9" key="1">
    <citation type="submission" date="2015-05" db="EMBL/GenBank/DDBJ databases">
        <title>Genome sequences of Pluralibacter gergoviae.</title>
        <authorList>
            <person name="Greninger A.L."/>
            <person name="Miller S."/>
        </authorList>
    </citation>
    <scope>NUCLEOTIDE SEQUENCE [LARGE SCALE GENOMIC DNA]</scope>
    <source>
        <strain evidence="7 9">JS81F13</strain>
    </source>
</reference>
<dbReference type="RefSeq" id="WP_043083819.1">
    <property type="nucleotide sequence ID" value="NZ_CACVCI010000001.1"/>
</dbReference>
<evidence type="ECO:0000256" key="2">
    <source>
        <dbReference type="ARBA" id="ARBA00022490"/>
    </source>
</evidence>
<feature type="modified residue" description="O-(phosphoribosyl dephospho-coenzyme A)serine" evidence="4 6">
    <location>
        <position position="25"/>
    </location>
</feature>
<sequence length="99" mass="10575">MENITLSLPAGRRLSGRALAGVVGSGDMEVLFTAADEPTLTIDITTSVDNSTARWQALFERLNLISGLPGGRLVIHDFGATPGVARIRIEQVFEEVSHA</sequence>
<evidence type="ECO:0000313" key="7">
    <source>
        <dbReference type="EMBL" id="KMK12223.1"/>
    </source>
</evidence>
<dbReference type="STRING" id="61647.LG71_16275"/>
<evidence type="ECO:0000256" key="4">
    <source>
        <dbReference type="HAMAP-Rule" id="MF_00710"/>
    </source>
</evidence>
<dbReference type="Proteomes" id="UP001236270">
    <property type="component" value="Unassembled WGS sequence"/>
</dbReference>
<dbReference type="NCBIfam" id="TIGR03130">
    <property type="entry name" value="malonate_delta"/>
    <property type="match status" value="1"/>
</dbReference>
<dbReference type="InterPro" id="IPR009662">
    <property type="entry name" value="Malonate_deCO2ase_dsu"/>
</dbReference>
<comment type="function">
    <text evidence="4">Subunit of malonate decarboxylase, it is an acyl carrier protein to which acetyl and malonyl thioester residues are bound via a 2'-(5''-phosphoribosyl)-3'-dephospho-CoA prosthetic group and turn over during the catalytic mechanism.</text>
</comment>
<evidence type="ECO:0000313" key="8">
    <source>
        <dbReference type="EMBL" id="MDQ2310919.1"/>
    </source>
</evidence>
<gene>
    <name evidence="4 8" type="primary">mdcC</name>
    <name evidence="7" type="ORF">ABW06_17740</name>
    <name evidence="8" type="ORF">RBJ30_17690</name>
</gene>
<keyword evidence="9" id="KW-1185">Reference proteome</keyword>
<comment type="PTM">
    <text evidence="4 6">Covalently binds the prosthetic group of malonate decarboxylase.</text>
</comment>
<dbReference type="Pfam" id="PF06857">
    <property type="entry name" value="ACP"/>
    <property type="match status" value="1"/>
</dbReference>
<dbReference type="InterPro" id="IPR023439">
    <property type="entry name" value="Mal_deCO2ase/Cit_lyase_ACP"/>
</dbReference>
<dbReference type="GeneID" id="61385105"/>
<comment type="subcellular location">
    <subcellularLocation>
        <location evidence="1 4">Cytoplasm</location>
    </subcellularLocation>
</comment>
<organism evidence="7 9">
    <name type="scientific">Pluralibacter gergoviae</name>
    <name type="common">Enterobacter gergoviae</name>
    <dbReference type="NCBI Taxonomy" id="61647"/>
    <lineage>
        <taxon>Bacteria</taxon>
        <taxon>Pseudomonadati</taxon>
        <taxon>Pseudomonadota</taxon>
        <taxon>Gammaproteobacteria</taxon>
        <taxon>Enterobacterales</taxon>
        <taxon>Enterobacteriaceae</taxon>
        <taxon>Pluralibacter</taxon>
    </lineage>
</organism>
<dbReference type="KEGG" id="pge:LG71_16275"/>
<comment type="similarity">
    <text evidence="4">Belongs to the MdcC family.</text>
</comment>
<dbReference type="Proteomes" id="UP000036196">
    <property type="component" value="Unassembled WGS sequence"/>
</dbReference>
<keyword evidence="2 4" id="KW-0963">Cytoplasm</keyword>
<evidence type="ECO:0000313" key="9">
    <source>
        <dbReference type="Proteomes" id="UP000036196"/>
    </source>
</evidence>
<dbReference type="eggNOG" id="COG3052">
    <property type="taxonomic scope" value="Bacteria"/>
</dbReference>
<protein>
    <recommendedName>
        <fullName evidence="4 5">Malonate decarboxylase acyl carrier protein</fullName>
    </recommendedName>
    <alternativeName>
        <fullName evidence="4">Malonate decarboxylase subunit delta</fullName>
    </alternativeName>
</protein>
<dbReference type="EMBL" id="JAVDNV010000013">
    <property type="protein sequence ID" value="MDQ2310919.1"/>
    <property type="molecule type" value="Genomic_DNA"/>
</dbReference>